<protein>
    <recommendedName>
        <fullName evidence="4">Alanine racemase</fullName>
        <ecNumber evidence="4">5.1.1.1</ecNumber>
    </recommendedName>
</protein>
<accession>A0A554LEH0</accession>
<dbReference type="PRINTS" id="PR00992">
    <property type="entry name" value="ALARACEMASE"/>
</dbReference>
<dbReference type="Gene3D" id="3.20.20.10">
    <property type="entry name" value="Alanine racemase"/>
    <property type="match status" value="1"/>
</dbReference>
<keyword evidence="3 4" id="KW-0413">Isomerase</keyword>
<feature type="active site" description="Proton acceptor; specific for L-alanine" evidence="4">
    <location>
        <position position="260"/>
    </location>
</feature>
<dbReference type="SMART" id="SM01005">
    <property type="entry name" value="Ala_racemase_C"/>
    <property type="match status" value="1"/>
</dbReference>
<evidence type="ECO:0000256" key="5">
    <source>
        <dbReference type="PIRSR" id="PIRSR600821-50"/>
    </source>
</evidence>
<dbReference type="EC" id="5.1.1.1" evidence="4"/>
<dbReference type="EMBL" id="VMGH01000044">
    <property type="protein sequence ID" value="TSC91272.1"/>
    <property type="molecule type" value="Genomic_DNA"/>
</dbReference>
<comment type="cofactor">
    <cofactor evidence="1 4 5">
        <name>pyridoxal 5'-phosphate</name>
        <dbReference type="ChEBI" id="CHEBI:597326"/>
    </cofactor>
</comment>
<dbReference type="InterPro" id="IPR011079">
    <property type="entry name" value="Ala_racemase_C"/>
</dbReference>
<evidence type="ECO:0000313" key="8">
    <source>
        <dbReference type="EMBL" id="TSC91272.1"/>
    </source>
</evidence>
<reference evidence="8 9" key="1">
    <citation type="submission" date="2017-07" db="EMBL/GenBank/DDBJ databases">
        <title>Mechanisms for carbon and nitrogen cycling indicate functional differentiation within the Candidate Phyla Radiation.</title>
        <authorList>
            <person name="Danczak R.E."/>
            <person name="Johnston M.D."/>
            <person name="Kenah C."/>
            <person name="Slattery M."/>
            <person name="Wrighton K.C."/>
            <person name="Wilkins M.J."/>
        </authorList>
    </citation>
    <scope>NUCLEOTIDE SEQUENCE [LARGE SCALE GENOMIC DNA]</scope>
    <source>
        <strain evidence="8">Licking1014_96</strain>
    </source>
</reference>
<dbReference type="GO" id="GO:0030632">
    <property type="term" value="P:D-alanine biosynthetic process"/>
    <property type="evidence" value="ECO:0007669"/>
    <property type="project" value="UniProtKB-UniRule"/>
</dbReference>
<comment type="function">
    <text evidence="4">Catalyzes the interconversion of L-alanine and D-alanine. May also act on other amino acids.</text>
</comment>
<dbReference type="Gene3D" id="2.40.37.10">
    <property type="entry name" value="Lyase, Ornithine Decarboxylase, Chain A, domain 1"/>
    <property type="match status" value="1"/>
</dbReference>
<feature type="domain" description="Alanine racemase C-terminal" evidence="7">
    <location>
        <begin position="239"/>
        <end position="367"/>
    </location>
</feature>
<gene>
    <name evidence="8" type="ORF">CEN92_302</name>
</gene>
<feature type="binding site" evidence="4 6">
    <location>
        <position position="125"/>
    </location>
    <ligand>
        <name>substrate</name>
    </ligand>
</feature>
<comment type="pathway">
    <text evidence="4">Amino-acid biosynthesis; D-alanine biosynthesis; D-alanine from L-alanine: step 1/1.</text>
</comment>
<comment type="caution">
    <text evidence="8">The sequence shown here is derived from an EMBL/GenBank/DDBJ whole genome shotgun (WGS) entry which is preliminary data.</text>
</comment>
<dbReference type="InterPro" id="IPR020622">
    <property type="entry name" value="Ala_racemase_pyridoxalP-BS"/>
</dbReference>
<name>A0A554LEH0_9BACT</name>
<evidence type="ECO:0000256" key="4">
    <source>
        <dbReference type="HAMAP-Rule" id="MF_01201"/>
    </source>
</evidence>
<dbReference type="CDD" id="cd00430">
    <property type="entry name" value="PLPDE_III_AR"/>
    <property type="match status" value="1"/>
</dbReference>
<dbReference type="InterPro" id="IPR009006">
    <property type="entry name" value="Ala_racemase/Decarboxylase_C"/>
</dbReference>
<evidence type="ECO:0000256" key="6">
    <source>
        <dbReference type="PIRSR" id="PIRSR600821-52"/>
    </source>
</evidence>
<feature type="active site" description="Proton acceptor; specific for D-alanine" evidence="4">
    <location>
        <position position="26"/>
    </location>
</feature>
<dbReference type="HAMAP" id="MF_01201">
    <property type="entry name" value="Ala_racemase"/>
    <property type="match status" value="1"/>
</dbReference>
<dbReference type="PANTHER" id="PTHR30511:SF0">
    <property type="entry name" value="ALANINE RACEMASE, CATABOLIC-RELATED"/>
    <property type="match status" value="1"/>
</dbReference>
<comment type="similarity">
    <text evidence="4">Belongs to the alanine racemase family.</text>
</comment>
<dbReference type="NCBIfam" id="TIGR00492">
    <property type="entry name" value="alr"/>
    <property type="match status" value="1"/>
</dbReference>
<feature type="modified residue" description="N6-(pyridoxal phosphate)lysine" evidence="4 5">
    <location>
        <position position="26"/>
    </location>
</feature>
<evidence type="ECO:0000313" key="9">
    <source>
        <dbReference type="Proteomes" id="UP000318296"/>
    </source>
</evidence>
<dbReference type="GO" id="GO:0030170">
    <property type="term" value="F:pyridoxal phosphate binding"/>
    <property type="evidence" value="ECO:0007669"/>
    <property type="project" value="UniProtKB-UniRule"/>
</dbReference>
<dbReference type="InterPro" id="IPR029066">
    <property type="entry name" value="PLP-binding_barrel"/>
</dbReference>
<dbReference type="PROSITE" id="PS00395">
    <property type="entry name" value="ALANINE_RACEMASE"/>
    <property type="match status" value="1"/>
</dbReference>
<dbReference type="InterPro" id="IPR000821">
    <property type="entry name" value="Ala_racemase"/>
</dbReference>
<dbReference type="PANTHER" id="PTHR30511">
    <property type="entry name" value="ALANINE RACEMASE"/>
    <property type="match status" value="1"/>
</dbReference>
<evidence type="ECO:0000256" key="2">
    <source>
        <dbReference type="ARBA" id="ARBA00022898"/>
    </source>
</evidence>
<proteinExistence type="inferred from homology"/>
<evidence type="ECO:0000256" key="1">
    <source>
        <dbReference type="ARBA" id="ARBA00001933"/>
    </source>
</evidence>
<evidence type="ECO:0000256" key="3">
    <source>
        <dbReference type="ARBA" id="ARBA00023235"/>
    </source>
</evidence>
<dbReference type="GO" id="GO:0005829">
    <property type="term" value="C:cytosol"/>
    <property type="evidence" value="ECO:0007669"/>
    <property type="project" value="TreeGrafter"/>
</dbReference>
<dbReference type="UniPathway" id="UPA00042">
    <property type="reaction ID" value="UER00497"/>
</dbReference>
<dbReference type="AlphaFoldDB" id="A0A554LEH0"/>
<organism evidence="8 9">
    <name type="scientific">Candidatus Berkelbacteria bacterium Licking1014_96</name>
    <dbReference type="NCBI Taxonomy" id="2017149"/>
    <lineage>
        <taxon>Bacteria</taxon>
        <taxon>Candidatus Berkelbacteria</taxon>
    </lineage>
</organism>
<dbReference type="SUPFAM" id="SSF50621">
    <property type="entry name" value="Alanine racemase C-terminal domain-like"/>
    <property type="match status" value="1"/>
</dbReference>
<evidence type="ECO:0000259" key="7">
    <source>
        <dbReference type="SMART" id="SM01005"/>
    </source>
</evidence>
<dbReference type="Pfam" id="PF01168">
    <property type="entry name" value="Ala_racemase_N"/>
    <property type="match status" value="1"/>
</dbReference>
<dbReference type="Proteomes" id="UP000318296">
    <property type="component" value="Unassembled WGS sequence"/>
</dbReference>
<dbReference type="SUPFAM" id="SSF51419">
    <property type="entry name" value="PLP-binding barrel"/>
    <property type="match status" value="1"/>
</dbReference>
<dbReference type="FunFam" id="3.20.20.10:FF:000002">
    <property type="entry name" value="Alanine racemase"/>
    <property type="match status" value="1"/>
</dbReference>
<comment type="catalytic activity">
    <reaction evidence="4">
        <text>L-alanine = D-alanine</text>
        <dbReference type="Rhea" id="RHEA:20249"/>
        <dbReference type="ChEBI" id="CHEBI:57416"/>
        <dbReference type="ChEBI" id="CHEBI:57972"/>
        <dbReference type="EC" id="5.1.1.1"/>
    </reaction>
</comment>
<feature type="binding site" evidence="4 6">
    <location>
        <position position="308"/>
    </location>
    <ligand>
        <name>substrate</name>
    </ligand>
</feature>
<sequence>MGVIKKNIMAIKKYIGPEVLLAAVIKSNAYGHGIIEVVRAVSQVGVEFLCVDNVAEATAISKQFPASSKILILGGVESEDLDWVIKNNVRLALFNSSHPRTFERSSQRCGRRAKVHIKIDTGMHRLGIDANEAVEVITKINNNYKNIEIEGIWSHFADSGSRENKKYTQEQIKKFSNIVDQIEKDGIQIKYKHLCNSAGAINYPEARFNLVRTGIIIYGIFPSEYIKKKYQKKINVKPALSFKTKIVSLRDLPKGERIGYGLAYRLKKNSKIAVLPVGYKDGYGRSLSNIGEVIVRGRRCPIVGRICMRMMMVDVSSVSRVKLNDEVILLGGDGRVRIEADEVAEKMDTIPYEILARIAESVPRIYKK</sequence>
<dbReference type="GO" id="GO:0008784">
    <property type="term" value="F:alanine racemase activity"/>
    <property type="evidence" value="ECO:0007669"/>
    <property type="project" value="UniProtKB-UniRule"/>
</dbReference>
<dbReference type="Pfam" id="PF00842">
    <property type="entry name" value="Ala_racemase_C"/>
    <property type="match status" value="1"/>
</dbReference>
<dbReference type="InterPro" id="IPR001608">
    <property type="entry name" value="Ala_racemase_N"/>
</dbReference>
<keyword evidence="2 4" id="KW-0663">Pyridoxal phosphate</keyword>